<dbReference type="RefSeq" id="WP_189058395.1">
    <property type="nucleotide sequence ID" value="NZ_BMMK01000013.1"/>
</dbReference>
<keyword evidence="1" id="KW-0540">Nuclease</keyword>
<dbReference type="GO" id="GO:0016787">
    <property type="term" value="F:hydrolase activity"/>
    <property type="evidence" value="ECO:0007669"/>
    <property type="project" value="UniProtKB-KW"/>
</dbReference>
<keyword evidence="2" id="KW-0479">Metal-binding</keyword>
<dbReference type="SUPFAM" id="SSF88723">
    <property type="entry name" value="PIN domain-like"/>
    <property type="match status" value="1"/>
</dbReference>
<dbReference type="Proteomes" id="UP000637578">
    <property type="component" value="Unassembled WGS sequence"/>
</dbReference>
<evidence type="ECO:0000256" key="1">
    <source>
        <dbReference type="ARBA" id="ARBA00022722"/>
    </source>
</evidence>
<keyword evidence="7" id="KW-1185">Reference proteome</keyword>
<organism evidence="6 7">
    <name type="scientific">Longimycelium tulufanense</name>
    <dbReference type="NCBI Taxonomy" id="907463"/>
    <lineage>
        <taxon>Bacteria</taxon>
        <taxon>Bacillati</taxon>
        <taxon>Actinomycetota</taxon>
        <taxon>Actinomycetes</taxon>
        <taxon>Pseudonocardiales</taxon>
        <taxon>Pseudonocardiaceae</taxon>
        <taxon>Longimycelium</taxon>
    </lineage>
</organism>
<dbReference type="GO" id="GO:0046872">
    <property type="term" value="F:metal ion binding"/>
    <property type="evidence" value="ECO:0007669"/>
    <property type="project" value="UniProtKB-KW"/>
</dbReference>
<keyword evidence="3" id="KW-0378">Hydrolase</keyword>
<keyword evidence="4" id="KW-0460">Magnesium</keyword>
<dbReference type="Pfam" id="PF01850">
    <property type="entry name" value="PIN"/>
    <property type="match status" value="1"/>
</dbReference>
<evidence type="ECO:0000256" key="4">
    <source>
        <dbReference type="ARBA" id="ARBA00022842"/>
    </source>
</evidence>
<reference evidence="6" key="2">
    <citation type="submission" date="2020-09" db="EMBL/GenBank/DDBJ databases">
        <authorList>
            <person name="Sun Q."/>
            <person name="Zhou Y."/>
        </authorList>
    </citation>
    <scope>NUCLEOTIDE SEQUENCE</scope>
    <source>
        <strain evidence="6">CGMCC 4.5737</strain>
    </source>
</reference>
<evidence type="ECO:0000256" key="3">
    <source>
        <dbReference type="ARBA" id="ARBA00022801"/>
    </source>
</evidence>
<dbReference type="InterPro" id="IPR029060">
    <property type="entry name" value="PIN-like_dom_sf"/>
</dbReference>
<accession>A0A8J3FUW0</accession>
<proteinExistence type="predicted"/>
<feature type="domain" description="PIN" evidence="5">
    <location>
        <begin position="12"/>
        <end position="137"/>
    </location>
</feature>
<gene>
    <name evidence="6" type="ORF">GCM10012275_31920</name>
</gene>
<dbReference type="GO" id="GO:0004518">
    <property type="term" value="F:nuclease activity"/>
    <property type="evidence" value="ECO:0007669"/>
    <property type="project" value="UniProtKB-KW"/>
</dbReference>
<sequence>MTSRRRLPSGPILLDASFVLALLDGDDRAARFDDVLSHAVITAVNLGEVLHTLAELAGLDPHRAAADLDATGLQAQPVLPTDAEHFVELKRLDATARRAAGPQAAGTLSLGDICCLAHAWTEQLPVLTGDKHWLALAEAGLPVPVLDFRDPALRP</sequence>
<dbReference type="InterPro" id="IPR002716">
    <property type="entry name" value="PIN_dom"/>
</dbReference>
<protein>
    <recommendedName>
        <fullName evidence="5">PIN domain-containing protein</fullName>
    </recommendedName>
</protein>
<dbReference type="EMBL" id="BMMK01000013">
    <property type="protein sequence ID" value="GGM58321.1"/>
    <property type="molecule type" value="Genomic_DNA"/>
</dbReference>
<dbReference type="AlphaFoldDB" id="A0A8J3FUW0"/>
<comment type="caution">
    <text evidence="6">The sequence shown here is derived from an EMBL/GenBank/DDBJ whole genome shotgun (WGS) entry which is preliminary data.</text>
</comment>
<evidence type="ECO:0000313" key="7">
    <source>
        <dbReference type="Proteomes" id="UP000637578"/>
    </source>
</evidence>
<name>A0A8J3FUW0_9PSEU</name>
<dbReference type="Gene3D" id="3.40.50.1010">
    <property type="entry name" value="5'-nuclease"/>
    <property type="match status" value="1"/>
</dbReference>
<evidence type="ECO:0000313" key="6">
    <source>
        <dbReference type="EMBL" id="GGM58321.1"/>
    </source>
</evidence>
<evidence type="ECO:0000259" key="5">
    <source>
        <dbReference type="Pfam" id="PF01850"/>
    </source>
</evidence>
<evidence type="ECO:0000256" key="2">
    <source>
        <dbReference type="ARBA" id="ARBA00022723"/>
    </source>
</evidence>
<reference evidence="6" key="1">
    <citation type="journal article" date="2014" name="Int. J. Syst. Evol. Microbiol.">
        <title>Complete genome sequence of Corynebacterium casei LMG S-19264T (=DSM 44701T), isolated from a smear-ripened cheese.</title>
        <authorList>
            <consortium name="US DOE Joint Genome Institute (JGI-PGF)"/>
            <person name="Walter F."/>
            <person name="Albersmeier A."/>
            <person name="Kalinowski J."/>
            <person name="Ruckert C."/>
        </authorList>
    </citation>
    <scope>NUCLEOTIDE SEQUENCE</scope>
    <source>
        <strain evidence="6">CGMCC 4.5737</strain>
    </source>
</reference>